<dbReference type="Gene3D" id="2.130.10.10">
    <property type="entry name" value="YVTN repeat-like/Quinoprotein amine dehydrogenase"/>
    <property type="match status" value="1"/>
</dbReference>
<comment type="similarity">
    <text evidence="1">Belongs to the cycloisomerase 2 family.</text>
</comment>
<dbReference type="RefSeq" id="WP_226725850.1">
    <property type="nucleotide sequence ID" value="NZ_JAJAUY010000015.1"/>
</dbReference>
<dbReference type="Pfam" id="PF10282">
    <property type="entry name" value="Lactonase"/>
    <property type="match status" value="1"/>
</dbReference>
<dbReference type="InterPro" id="IPR050282">
    <property type="entry name" value="Cycloisomerase_2"/>
</dbReference>
<dbReference type="PANTHER" id="PTHR30344:SF1">
    <property type="entry name" value="6-PHOSPHOGLUCONOLACTONASE"/>
    <property type="match status" value="1"/>
</dbReference>
<gene>
    <name evidence="3" type="ORF">LG632_06470</name>
</gene>
<evidence type="ECO:0000313" key="3">
    <source>
        <dbReference type="EMBL" id="MCB5179030.1"/>
    </source>
</evidence>
<dbReference type="InterPro" id="IPR015943">
    <property type="entry name" value="WD40/YVTN_repeat-like_dom_sf"/>
</dbReference>
<comment type="caution">
    <text evidence="3">The sequence shown here is derived from an EMBL/GenBank/DDBJ whole genome shotgun (WGS) entry which is preliminary data.</text>
</comment>
<dbReference type="InterPro" id="IPR019405">
    <property type="entry name" value="Lactonase_7-beta_prop"/>
</dbReference>
<keyword evidence="4" id="KW-1185">Reference proteome</keyword>
<name>A0ABS8B350_9ACTN</name>
<evidence type="ECO:0000313" key="4">
    <source>
        <dbReference type="Proteomes" id="UP001199054"/>
    </source>
</evidence>
<reference evidence="3 4" key="1">
    <citation type="submission" date="2021-10" db="EMBL/GenBank/DDBJ databases">
        <title>Streptomyces sp. strain SMC 277, a novel streptomycete isolated from soil.</title>
        <authorList>
            <person name="Chanama M."/>
        </authorList>
    </citation>
    <scope>NUCLEOTIDE SEQUENCE [LARGE SCALE GENOMIC DNA]</scope>
    <source>
        <strain evidence="3 4">SMC 277</strain>
    </source>
</reference>
<dbReference type="EMBL" id="JAJAUY010000015">
    <property type="protein sequence ID" value="MCB5179030.1"/>
    <property type="molecule type" value="Genomic_DNA"/>
</dbReference>
<protein>
    <submittedName>
        <fullName evidence="3">Lactonase family protein</fullName>
    </submittedName>
</protein>
<proteinExistence type="inferred from homology"/>
<evidence type="ECO:0000256" key="2">
    <source>
        <dbReference type="SAM" id="MobiDB-lite"/>
    </source>
</evidence>
<feature type="region of interest" description="Disordered" evidence="2">
    <location>
        <begin position="137"/>
        <end position="156"/>
    </location>
</feature>
<dbReference type="PANTHER" id="PTHR30344">
    <property type="entry name" value="6-PHOSPHOGLUCONOLACTONASE-RELATED"/>
    <property type="match status" value="1"/>
</dbReference>
<organism evidence="3 4">
    <name type="scientific">Streptomyces antimicrobicus</name>
    <dbReference type="NCBI Taxonomy" id="2883108"/>
    <lineage>
        <taxon>Bacteria</taxon>
        <taxon>Bacillati</taxon>
        <taxon>Actinomycetota</taxon>
        <taxon>Actinomycetes</taxon>
        <taxon>Kitasatosporales</taxon>
        <taxon>Streptomycetaceae</taxon>
        <taxon>Streptomyces</taxon>
    </lineage>
</organism>
<dbReference type="Proteomes" id="UP001199054">
    <property type="component" value="Unassembled WGS sequence"/>
</dbReference>
<evidence type="ECO:0000256" key="1">
    <source>
        <dbReference type="ARBA" id="ARBA00005564"/>
    </source>
</evidence>
<dbReference type="InterPro" id="IPR011048">
    <property type="entry name" value="Haem_d1_sf"/>
</dbReference>
<accession>A0ABS8B350</accession>
<sequence length="350" mass="35788">MVEGGSARAYIGSFTAGGGRGITTAAVDPATGALTPLDGVQDGAANPSWLALAPGTGVLYAVSETDDGAVAAYRRTPEGLTPLGRPVPSGGKGPTHLSVAGDRLLVAHYVSGTVSSLPLGADGGPGGPARVLVHEGGGPDPERQQGPHAHQVLPDPSGRWVLSVDLGTDSVRVCALDAGSGALRLHAETALRAGSGPRHLAFHPDGEVVYVLHELEPQLTVCRWDPVGGQLVPVGEVTVLPAGAPSGARPYPSVPVVSPDGRFVRAAVRGADLVVTLSLADGAEKPQLVDAVECGGSWPRDLVADPSGRRLYVCNEWSGDVTWFDADPLTGRLRRSGRLEVPAAACLLLT</sequence>
<dbReference type="SUPFAM" id="SSF51004">
    <property type="entry name" value="C-terminal (heme d1) domain of cytochrome cd1-nitrite reductase"/>
    <property type="match status" value="1"/>
</dbReference>